<proteinExistence type="inferred from homology"/>
<evidence type="ECO:0000256" key="2">
    <source>
        <dbReference type="ARBA" id="ARBA00022490"/>
    </source>
</evidence>
<keyword evidence="3" id="KW-1005">Bacterial flagellum biogenesis</keyword>
<dbReference type="AlphaFoldDB" id="A0A343JC62"/>
<evidence type="ECO:0000256" key="6">
    <source>
        <dbReference type="ARBA" id="ARBA00093785"/>
    </source>
</evidence>
<keyword evidence="8" id="KW-0175">Coiled coil</keyword>
<dbReference type="OrthoDB" id="1912830at2"/>
<gene>
    <name evidence="9" type="ORF">BEN51_06390</name>
</gene>
<evidence type="ECO:0000313" key="10">
    <source>
        <dbReference type="Proteomes" id="UP000264883"/>
    </source>
</evidence>
<accession>A0A343JC62</accession>
<evidence type="ECO:0000313" key="9">
    <source>
        <dbReference type="EMBL" id="ASW43120.1"/>
    </source>
</evidence>
<keyword evidence="2" id="KW-0963">Cytoplasm</keyword>
<protein>
    <recommendedName>
        <fullName evidence="7">Flagellar protein FliT</fullName>
    </recommendedName>
</protein>
<keyword evidence="10" id="KW-1185">Reference proteome</keyword>
<evidence type="ECO:0000256" key="5">
    <source>
        <dbReference type="ARBA" id="ARBA00093765"/>
    </source>
</evidence>
<dbReference type="EMBL" id="CP016786">
    <property type="protein sequence ID" value="ASW43120.1"/>
    <property type="molecule type" value="Genomic_DNA"/>
</dbReference>
<dbReference type="Proteomes" id="UP000264883">
    <property type="component" value="Chromosome"/>
</dbReference>
<dbReference type="RefSeq" id="WP_119865258.1">
    <property type="nucleotide sequence ID" value="NZ_CP016786.1"/>
</dbReference>
<evidence type="ECO:0000256" key="3">
    <source>
        <dbReference type="ARBA" id="ARBA00022795"/>
    </source>
</evidence>
<comment type="function">
    <text evidence="5">May act as an export chaperone for the filament capping protein FliD.</text>
</comment>
<evidence type="ECO:0000256" key="1">
    <source>
        <dbReference type="ARBA" id="ARBA00004514"/>
    </source>
</evidence>
<evidence type="ECO:0000256" key="4">
    <source>
        <dbReference type="ARBA" id="ARBA00023186"/>
    </source>
</evidence>
<name>A0A343JC62_9CLOT</name>
<dbReference type="InterPro" id="IPR008622">
    <property type="entry name" value="FliT"/>
</dbReference>
<dbReference type="Pfam" id="PF05400">
    <property type="entry name" value="FliT"/>
    <property type="match status" value="1"/>
</dbReference>
<organism evidence="9 10">
    <name type="scientific">Clostridium isatidis</name>
    <dbReference type="NCBI Taxonomy" id="182773"/>
    <lineage>
        <taxon>Bacteria</taxon>
        <taxon>Bacillati</taxon>
        <taxon>Bacillota</taxon>
        <taxon>Clostridia</taxon>
        <taxon>Eubacteriales</taxon>
        <taxon>Clostridiaceae</taxon>
        <taxon>Clostridium</taxon>
    </lineage>
</organism>
<feature type="coiled-coil region" evidence="8">
    <location>
        <begin position="72"/>
        <end position="99"/>
    </location>
</feature>
<sequence>MLENKLEEYKKITEFIIKNISNKDVDFNSLMDKREKIITELIDEKNTNLELIKEIYISKGLLDLDRKLKVTIEEEQAKVKEEIRKIHTIRNANKAYENNKKINSFFNRKI</sequence>
<evidence type="ECO:0000256" key="8">
    <source>
        <dbReference type="SAM" id="Coils"/>
    </source>
</evidence>
<comment type="similarity">
    <text evidence="6">Belongs to the bacillales FliT family.</text>
</comment>
<evidence type="ECO:0000256" key="7">
    <source>
        <dbReference type="ARBA" id="ARBA00093797"/>
    </source>
</evidence>
<dbReference type="KEGG" id="cia:BEN51_06390"/>
<comment type="subcellular location">
    <subcellularLocation>
        <location evidence="1">Cytoplasm</location>
        <location evidence="1">Cytosol</location>
    </subcellularLocation>
</comment>
<reference evidence="9 10" key="1">
    <citation type="submission" date="2016-08" db="EMBL/GenBank/DDBJ databases">
        <title>Complete Genome Sequence Of The Indigo Reducing Clostridium isatidis DSM15098.</title>
        <authorList>
            <person name="Little G.T."/>
            <person name="Minton N.P."/>
        </authorList>
    </citation>
    <scope>NUCLEOTIDE SEQUENCE [LARGE SCALE GENOMIC DNA]</scope>
    <source>
        <strain evidence="9 10">DSM 15098</strain>
    </source>
</reference>
<keyword evidence="4" id="KW-0143">Chaperone</keyword>